<organism evidence="1 3">
    <name type="scientific">Bactrocera dorsalis</name>
    <name type="common">Oriental fruit fly</name>
    <name type="synonym">Dacus dorsalis</name>
    <dbReference type="NCBI Taxonomy" id="27457"/>
    <lineage>
        <taxon>Eukaryota</taxon>
        <taxon>Metazoa</taxon>
        <taxon>Ecdysozoa</taxon>
        <taxon>Arthropoda</taxon>
        <taxon>Hexapoda</taxon>
        <taxon>Insecta</taxon>
        <taxon>Pterygota</taxon>
        <taxon>Neoptera</taxon>
        <taxon>Endopterygota</taxon>
        <taxon>Diptera</taxon>
        <taxon>Brachycera</taxon>
        <taxon>Muscomorpha</taxon>
        <taxon>Tephritoidea</taxon>
        <taxon>Tephritidae</taxon>
        <taxon>Bactrocera</taxon>
        <taxon>Bactrocera</taxon>
    </lineage>
</organism>
<sequence>MHILMATAEALGHCTSDLVVNRSTLHRLREEHRRKETQRIQESFIDKLSDTQAMVVHWDGKVLPDLIEKIKVELIAVLVSYNDESKFLGALKLISATGENIATAVFDTLSKWNILDRVEGMSFDTTSTNTGPMNGACAQLQRMLGRNLLTLPCRHHILEIYLRSVFDLHFKVTQAPEVSIFERFAKAWPNIDTSSFKSGLDCEDIKSHISDGICNDIKQFCHSQLQKTFVRADYEFLRLVLTFLGDKGGKFKTPGVTSHARWITKGIYSLKIFLFRDQFHLNKAELKGLSQICVFLVRLYIKAWYKCSNAITSPLHDLNFVKECINYEKVYPSISSELLRKMQQHMWYLSEENVAMAFFDFNVSVDVKKKMVKNLKSEEPTIKLQNNRKIKKLSDLGNSDLSGFVSKRTLTFFMMYKLSTNFLYLDPESWETNEEFQNGRTICHKLLVTNDTAERGLKFIKDFNTFLTNKEEEKQFLLKVVEEHKKKYKSYKKSELI</sequence>
<dbReference type="PANTHER" id="PTHR46113:SF1">
    <property type="entry name" value="PEPTIDASE M17 LEUCYL AMINOPEPTIDASE N-TERMINAL DOMAIN-CONTAINING PROTEIN"/>
    <property type="match status" value="1"/>
</dbReference>
<dbReference type="RefSeq" id="XP_049315634.1">
    <property type="nucleotide sequence ID" value="XM_049459677.1"/>
</dbReference>
<evidence type="ECO:0000313" key="3">
    <source>
        <dbReference type="RefSeq" id="XP_049315634.1"/>
    </source>
</evidence>
<dbReference type="PANTHER" id="PTHR46113">
    <property type="entry name" value="SNAC DOMAIN-CONTAINING PROTEIN"/>
    <property type="match status" value="1"/>
</dbReference>
<protein>
    <submittedName>
        <fullName evidence="2 3">Uncharacterized protein LOC125779113</fullName>
    </submittedName>
</protein>
<evidence type="ECO:0000313" key="2">
    <source>
        <dbReference type="RefSeq" id="XP_049315633.1"/>
    </source>
</evidence>
<gene>
    <name evidence="2 3" type="primary">LOC125779113</name>
</gene>
<dbReference type="RefSeq" id="XP_049315633.1">
    <property type="nucleotide sequence ID" value="XM_049459676.1"/>
</dbReference>
<dbReference type="GeneID" id="125779113"/>
<accession>A0ABM3K2D3</accession>
<proteinExistence type="predicted"/>
<evidence type="ECO:0000313" key="1">
    <source>
        <dbReference type="Proteomes" id="UP001652620"/>
    </source>
</evidence>
<name>A0ABM3K2D3_BACDO</name>
<dbReference type="Proteomes" id="UP001652620">
    <property type="component" value="Chromosome 6"/>
</dbReference>
<keyword evidence="1" id="KW-1185">Reference proteome</keyword>
<reference evidence="2 3" key="1">
    <citation type="submission" date="2025-05" db="UniProtKB">
        <authorList>
            <consortium name="RefSeq"/>
        </authorList>
    </citation>
    <scope>IDENTIFICATION</scope>
    <source>
        <tissue evidence="2 3">Adult</tissue>
    </source>
</reference>